<keyword evidence="6" id="KW-0175">Coiled coil</keyword>
<proteinExistence type="inferred from homology"/>
<evidence type="ECO:0000256" key="1">
    <source>
        <dbReference type="ARBA" id="ARBA00004167"/>
    </source>
</evidence>
<protein>
    <submittedName>
        <fullName evidence="11">Secretion protein HlyD family</fullName>
    </submittedName>
</protein>
<evidence type="ECO:0000259" key="8">
    <source>
        <dbReference type="Pfam" id="PF25876"/>
    </source>
</evidence>
<keyword evidence="3" id="KW-0812">Transmembrane</keyword>
<dbReference type="PANTHER" id="PTHR30367:SF12">
    <property type="entry name" value="P-HYDROXYBENZOIC ACID EFFLUX PUMP SUBUNIT AAEA"/>
    <property type="match status" value="1"/>
</dbReference>
<evidence type="ECO:0000256" key="2">
    <source>
        <dbReference type="ARBA" id="ARBA00009477"/>
    </source>
</evidence>
<keyword evidence="12" id="KW-1185">Reference proteome</keyword>
<dbReference type="EMBL" id="CP000353">
    <property type="protein sequence ID" value="ABF11653.1"/>
    <property type="molecule type" value="Genomic_DNA"/>
</dbReference>
<reference evidence="12" key="1">
    <citation type="journal article" date="2010" name="PLoS ONE">
        <title>The complete genome sequence of Cupriavidus metallidurans strain CH34, a master survivalist in harsh and anthropogenic environments.</title>
        <authorList>
            <person name="Janssen P.J."/>
            <person name="Van Houdt R."/>
            <person name="Moors H."/>
            <person name="Monsieurs P."/>
            <person name="Morin N."/>
            <person name="Michaux A."/>
            <person name="Benotmane M.A."/>
            <person name="Leys N."/>
            <person name="Vallaeys T."/>
            <person name="Lapidus A."/>
            <person name="Monchy S."/>
            <person name="Medigue C."/>
            <person name="Taghavi S."/>
            <person name="McCorkle S."/>
            <person name="Dunn J."/>
            <person name="van der Lelie D."/>
            <person name="Mergeay M."/>
        </authorList>
    </citation>
    <scope>NUCLEOTIDE SEQUENCE [LARGE SCALE GENOMIC DNA]</scope>
    <source>
        <strain evidence="12">ATCC 43123 / DSM 2839 / NBRC 102507 / CH34</strain>
    </source>
</reference>
<dbReference type="Pfam" id="PF25876">
    <property type="entry name" value="HH_MFP_RND"/>
    <property type="match status" value="1"/>
</dbReference>
<dbReference type="InterPro" id="IPR050393">
    <property type="entry name" value="MFP_Efflux_Pump"/>
</dbReference>
<dbReference type="InterPro" id="IPR058625">
    <property type="entry name" value="MdtA-like_BSH"/>
</dbReference>
<keyword evidence="4" id="KW-1133">Transmembrane helix</keyword>
<dbReference type="InterPro" id="IPR006143">
    <property type="entry name" value="RND_pump_MFP"/>
</dbReference>
<dbReference type="Gene3D" id="2.40.30.170">
    <property type="match status" value="1"/>
</dbReference>
<geneLocation type="plasmid" evidence="11 12">
    <name>megaplasmid</name>
</geneLocation>
<dbReference type="InterPro" id="IPR058634">
    <property type="entry name" value="AaeA-lik-b-barrel"/>
</dbReference>
<comment type="subcellular location">
    <subcellularLocation>
        <location evidence="1">Membrane</location>
        <topology evidence="1">Single-pass membrane protein</topology>
    </subcellularLocation>
</comment>
<name>Q1LDX3_CUPMC</name>
<evidence type="ECO:0000313" key="12">
    <source>
        <dbReference type="Proteomes" id="UP000002429"/>
    </source>
</evidence>
<feature type="domain" description="Multidrug resistance protein MdtA-like alpha-helical hairpin" evidence="8">
    <location>
        <begin position="87"/>
        <end position="153"/>
    </location>
</feature>
<evidence type="ECO:0000259" key="10">
    <source>
        <dbReference type="Pfam" id="PF25963"/>
    </source>
</evidence>
<dbReference type="SUPFAM" id="SSF111369">
    <property type="entry name" value="HlyD-like secretion proteins"/>
    <property type="match status" value="1"/>
</dbReference>
<accession>Q1LDX3</accession>
<dbReference type="GO" id="GO:0022857">
    <property type="term" value="F:transmembrane transporter activity"/>
    <property type="evidence" value="ECO:0007669"/>
    <property type="project" value="InterPro"/>
</dbReference>
<feature type="domain" description="p-hydroxybenzoic acid efflux pump subunit AaeA-like beta-barrel" evidence="10">
    <location>
        <begin position="189"/>
        <end position="285"/>
    </location>
</feature>
<dbReference type="Gene3D" id="2.40.50.100">
    <property type="match status" value="1"/>
</dbReference>
<organism evidence="11 12">
    <name type="scientific">Cupriavidus metallidurans (strain ATCC 43123 / DSM 2839 / NBRC 102507 / CH34)</name>
    <name type="common">Ralstonia metallidurans</name>
    <dbReference type="NCBI Taxonomy" id="266264"/>
    <lineage>
        <taxon>Bacteria</taxon>
        <taxon>Pseudomonadati</taxon>
        <taxon>Pseudomonadota</taxon>
        <taxon>Betaproteobacteria</taxon>
        <taxon>Burkholderiales</taxon>
        <taxon>Burkholderiaceae</taxon>
        <taxon>Cupriavidus</taxon>
    </lineage>
</organism>
<evidence type="ECO:0000256" key="5">
    <source>
        <dbReference type="ARBA" id="ARBA00023136"/>
    </source>
</evidence>
<dbReference type="Pfam" id="PF25917">
    <property type="entry name" value="BSH_RND"/>
    <property type="match status" value="1"/>
</dbReference>
<evidence type="ECO:0000256" key="7">
    <source>
        <dbReference type="SAM" id="MobiDB-lite"/>
    </source>
</evidence>
<dbReference type="Proteomes" id="UP000002429">
    <property type="component" value="Plasmid megaplasmid"/>
</dbReference>
<dbReference type="AlphaFoldDB" id="Q1LDX3"/>
<sequence>MKLRLSSLGPVVLTLAVTAVGAVVVKHLWDYYTVAPWTRDGHIRAEVVQVAPDVSGLVTRIAVKDNQHVKAGDVLFEIDHERYALALRQAEATAAAVRANLAQARREAKRSQTLSEVVSKEIVEEGLAKVQQGEAQLAQAEAAIGVAKLNLERTHVVSPVEGYVNDRLPRLGDYVVTGKPVLSMVDSNSFHVEGYFEETKLKGIHIGSPVDIRVMGEKRVLHGHVQSIAAGIEDRDRTNGSNLLPNVNPTFNWVRLAQRVPVRIQFDQMPEDVRLVAGRTATVSVKADDEKNIGETGDKPTAPAAGRSASQDKVALAGKRAPSTGAVQ</sequence>
<dbReference type="GO" id="GO:0016020">
    <property type="term" value="C:membrane"/>
    <property type="evidence" value="ECO:0007669"/>
    <property type="project" value="InterPro"/>
</dbReference>
<dbReference type="eggNOG" id="COG1566">
    <property type="taxonomic scope" value="Bacteria"/>
</dbReference>
<comment type="similarity">
    <text evidence="2">Belongs to the membrane fusion protein (MFP) (TC 8.A.1) family.</text>
</comment>
<evidence type="ECO:0000256" key="4">
    <source>
        <dbReference type="ARBA" id="ARBA00022989"/>
    </source>
</evidence>
<evidence type="ECO:0000256" key="3">
    <source>
        <dbReference type="ARBA" id="ARBA00022692"/>
    </source>
</evidence>
<dbReference type="RefSeq" id="WP_011519220.1">
    <property type="nucleotide sequence ID" value="NC_007974.2"/>
</dbReference>
<feature type="domain" description="Multidrug resistance protein MdtA-like barrel-sandwich hybrid" evidence="9">
    <location>
        <begin position="46"/>
        <end position="183"/>
    </location>
</feature>
<keyword evidence="11" id="KW-0614">Plasmid</keyword>
<keyword evidence="5" id="KW-0472">Membrane</keyword>
<evidence type="ECO:0000313" key="11">
    <source>
        <dbReference type="EMBL" id="ABF11653.1"/>
    </source>
</evidence>
<dbReference type="Pfam" id="PF25963">
    <property type="entry name" value="Beta-barrel_AAEA"/>
    <property type="match status" value="1"/>
</dbReference>
<dbReference type="InterPro" id="IPR058624">
    <property type="entry name" value="MdtA-like_HH"/>
</dbReference>
<feature type="coiled-coil region" evidence="6">
    <location>
        <begin position="87"/>
        <end position="143"/>
    </location>
</feature>
<feature type="region of interest" description="Disordered" evidence="7">
    <location>
        <begin position="287"/>
        <end position="328"/>
    </location>
</feature>
<dbReference type="PANTHER" id="PTHR30367">
    <property type="entry name" value="P-HYDROXYBENZOIC ACID EFFLUX PUMP SUBUNIT AAEA-RELATED"/>
    <property type="match status" value="1"/>
</dbReference>
<dbReference type="HOGENOM" id="CLU_018816_15_2_4"/>
<dbReference type="KEGG" id="rme:Rmet_4791"/>
<dbReference type="NCBIfam" id="TIGR01730">
    <property type="entry name" value="RND_mfp"/>
    <property type="match status" value="1"/>
</dbReference>
<feature type="compositionally biased region" description="Basic and acidic residues" evidence="7">
    <location>
        <begin position="287"/>
        <end position="298"/>
    </location>
</feature>
<gene>
    <name evidence="11" type="ordered locus">Rmet_4791</name>
</gene>
<evidence type="ECO:0000259" key="9">
    <source>
        <dbReference type="Pfam" id="PF25917"/>
    </source>
</evidence>
<evidence type="ECO:0000256" key="6">
    <source>
        <dbReference type="SAM" id="Coils"/>
    </source>
</evidence>